<organism evidence="1 2">
    <name type="scientific">Pyropia yezoensis</name>
    <name type="common">Susabi-nori</name>
    <name type="synonym">Porphyra yezoensis</name>
    <dbReference type="NCBI Taxonomy" id="2788"/>
    <lineage>
        <taxon>Eukaryota</taxon>
        <taxon>Rhodophyta</taxon>
        <taxon>Bangiophyceae</taxon>
        <taxon>Bangiales</taxon>
        <taxon>Bangiaceae</taxon>
        <taxon>Pyropia</taxon>
    </lineage>
</organism>
<accession>A0ACC3C3F2</accession>
<name>A0ACC3C3F2_PYRYE</name>
<dbReference type="EMBL" id="CM020619">
    <property type="protein sequence ID" value="KAK1864692.1"/>
    <property type="molecule type" value="Genomic_DNA"/>
</dbReference>
<sequence>MTLVPIVRPPVAGGQGRGAAPGGDNTPPAVAADAAAAAARAFVVAALDAAKVADLVVVVFGGTDAFDRPGAAALSAVRVQGVGAWAAVAMPPASAAAATADTDVAMGGVAAAAAAAAAATPTSAAAVAAARALARERSRLLAAEGLGDAADLRPLPLGGGAADAVAALRRLLSRPPPPLHWRSRRPYLFVSAAAVAAAAGGGADAAGGGGDGGGGGPIPPPVTPGAGADAVAAATAAATAAAGVDGSGGGVVLHLWAHVRGMPLDANRLLHITGHGTHVVRGVYAAADGAAWDRRAAGGGGVGGGVTSCGGWRATPGAALSVRDEAVGEPPAAAAVPDVGAAEQTWPPEVGDGTWPADGGAAGGERDGPPPVVRLRPKGWSEYQAAWIQDGDVPGAGGAPPVEGEGGGDIWDTDDDGQAGVPDEEGEATSDADGSDADDGSDDSDGDRMDASDDDDGAASADAAAAAGADNAGAAAARAAAAAARDDLLFPDELDTPVDVPARERFARYRGLRSFRTSPWDPAEGLPPPYGRLFRFTDAIGLRARCRRDAERAAAALAAALDAATARGGKGGRAPARPPSSTAAVAMDDDDGSNAAAATGSRAAADPVAAAAGAANLAPPGMYVRLAVAIESASIAAAVVAAVAAAASPVVACGLHPHEHRRTVVHLGVRAADGDGVAAATDEPPVAKAKDLAIVHAGFERWPARLALSEPGGAGVGGRAKAVRWLMPVASVVASAYGPALTPGTPALLMAAPTEDAAAVATAAAGGGVAAPTADGAPLATGTVAGVDPDRLVLKRIVLTGFPFKVRKRRAVVRFMFFSPEDVRWFRPVRLWTKEGRSGHIVEPLGTHGYMKCIFDKEMSQSDTVCMSLYKRVYPKEVEGV</sequence>
<proteinExistence type="predicted"/>
<protein>
    <submittedName>
        <fullName evidence="1">Uncharacterized protein</fullName>
    </submittedName>
</protein>
<comment type="caution">
    <text evidence="1">The sequence shown here is derived from an EMBL/GenBank/DDBJ whole genome shotgun (WGS) entry which is preliminary data.</text>
</comment>
<evidence type="ECO:0000313" key="2">
    <source>
        <dbReference type="Proteomes" id="UP000798662"/>
    </source>
</evidence>
<gene>
    <name evidence="1" type="ORF">I4F81_007236</name>
</gene>
<keyword evidence="2" id="KW-1185">Reference proteome</keyword>
<dbReference type="Proteomes" id="UP000798662">
    <property type="component" value="Chromosome 2"/>
</dbReference>
<evidence type="ECO:0000313" key="1">
    <source>
        <dbReference type="EMBL" id="KAK1864692.1"/>
    </source>
</evidence>
<reference evidence="1" key="1">
    <citation type="submission" date="2019-11" db="EMBL/GenBank/DDBJ databases">
        <title>Nori genome reveals adaptations in red seaweeds to the harsh intertidal environment.</title>
        <authorList>
            <person name="Wang D."/>
            <person name="Mao Y."/>
        </authorList>
    </citation>
    <scope>NUCLEOTIDE SEQUENCE</scope>
    <source>
        <tissue evidence="1">Gametophyte</tissue>
    </source>
</reference>